<name>A0A8S3YCM2_9EUPU</name>
<feature type="signal peptide" evidence="1">
    <location>
        <begin position="1"/>
        <end position="25"/>
    </location>
</feature>
<evidence type="ECO:0000256" key="1">
    <source>
        <dbReference type="SAM" id="SignalP"/>
    </source>
</evidence>
<evidence type="ECO:0008006" key="4">
    <source>
        <dbReference type="Google" id="ProtNLM"/>
    </source>
</evidence>
<proteinExistence type="predicted"/>
<gene>
    <name evidence="2" type="ORF">CUNI_LOCUS531</name>
</gene>
<organism evidence="2 3">
    <name type="scientific">Candidula unifasciata</name>
    <dbReference type="NCBI Taxonomy" id="100452"/>
    <lineage>
        <taxon>Eukaryota</taxon>
        <taxon>Metazoa</taxon>
        <taxon>Spiralia</taxon>
        <taxon>Lophotrochozoa</taxon>
        <taxon>Mollusca</taxon>
        <taxon>Gastropoda</taxon>
        <taxon>Heterobranchia</taxon>
        <taxon>Euthyneura</taxon>
        <taxon>Panpulmonata</taxon>
        <taxon>Eupulmonata</taxon>
        <taxon>Stylommatophora</taxon>
        <taxon>Helicina</taxon>
        <taxon>Helicoidea</taxon>
        <taxon>Geomitridae</taxon>
        <taxon>Candidula</taxon>
    </lineage>
</organism>
<feature type="chain" id="PRO_5035737679" description="Secreted protein" evidence="1">
    <location>
        <begin position="26"/>
        <end position="75"/>
    </location>
</feature>
<sequence length="75" mass="8631">MCCVCISFRSLVRVMSIFIAYTCLCVTTNSSCSYRQPCCCPDDVCFTSYNFEEALMTIQCVRWRLSKVVYPRLTA</sequence>
<reference evidence="2" key="1">
    <citation type="submission" date="2021-04" db="EMBL/GenBank/DDBJ databases">
        <authorList>
            <consortium name="Molecular Ecology Group"/>
        </authorList>
    </citation>
    <scope>NUCLEOTIDE SEQUENCE</scope>
</reference>
<protein>
    <recommendedName>
        <fullName evidence="4">Secreted protein</fullName>
    </recommendedName>
</protein>
<accession>A0A8S3YCM2</accession>
<evidence type="ECO:0000313" key="3">
    <source>
        <dbReference type="Proteomes" id="UP000678393"/>
    </source>
</evidence>
<dbReference type="Proteomes" id="UP000678393">
    <property type="component" value="Unassembled WGS sequence"/>
</dbReference>
<dbReference type="AlphaFoldDB" id="A0A8S3YCM2"/>
<dbReference type="EMBL" id="CAJHNH020000060">
    <property type="protein sequence ID" value="CAG5114973.1"/>
    <property type="molecule type" value="Genomic_DNA"/>
</dbReference>
<comment type="caution">
    <text evidence="2">The sequence shown here is derived from an EMBL/GenBank/DDBJ whole genome shotgun (WGS) entry which is preliminary data.</text>
</comment>
<keyword evidence="1" id="KW-0732">Signal</keyword>
<evidence type="ECO:0000313" key="2">
    <source>
        <dbReference type="EMBL" id="CAG5114973.1"/>
    </source>
</evidence>
<keyword evidence="3" id="KW-1185">Reference proteome</keyword>
<feature type="non-terminal residue" evidence="2">
    <location>
        <position position="1"/>
    </location>
</feature>